<dbReference type="InterPro" id="IPR042054">
    <property type="entry name" value="YegD-like"/>
</dbReference>
<dbReference type="SUPFAM" id="SSF53067">
    <property type="entry name" value="Actin-like ATPase domain"/>
    <property type="match status" value="2"/>
</dbReference>
<dbReference type="PROSITE" id="PS00329">
    <property type="entry name" value="HSP70_2"/>
    <property type="match status" value="1"/>
</dbReference>
<evidence type="ECO:0000313" key="4">
    <source>
        <dbReference type="EMBL" id="QSX34149.1"/>
    </source>
</evidence>
<dbReference type="RefSeq" id="WP_207355354.1">
    <property type="nucleotide sequence ID" value="NZ_CP071503.1"/>
</dbReference>
<evidence type="ECO:0000256" key="1">
    <source>
        <dbReference type="ARBA" id="ARBA00007381"/>
    </source>
</evidence>
<organism evidence="4 5">
    <name type="scientific">Shewanella avicenniae</name>
    <dbReference type="NCBI Taxonomy" id="2814294"/>
    <lineage>
        <taxon>Bacteria</taxon>
        <taxon>Pseudomonadati</taxon>
        <taxon>Pseudomonadota</taxon>
        <taxon>Gammaproteobacteria</taxon>
        <taxon>Alteromonadales</taxon>
        <taxon>Shewanellaceae</taxon>
        <taxon>Shewanella</taxon>
    </lineage>
</organism>
<sequence>MYIGFDYGTSNCSVAHMLSGEPQLLVLENDQFYLPSTLAAPTRDSVSEYLFRFCQIEPADAAGQQLLRRAMAANREEGIELQQADLLFGQAALELYLAHPQDLYYVKSPKSFLGAMGLHEMQLRFFEDLVCVMMANIKQRAEQACQQSISDAVIGRPINFQGSGGEDSNQQAEAILRRAAHRAGFKQVQFQFEPVAAGLEYEASLSEEQTVLVVDIGGGTTDCSLLRMGPSWRDAKDRSASLLAHSGQRVGGNDLDIHLAFRQLMPHFGLGSRLDSGLEMPMKQLWNPLAINDLSAQNEFYGQRNLAELKLLLKEATEPEKVKRLLEVYYDTLGYSLVRRAEEAKIALSQTPDYHSSMTLENELLQFAMQFDDMVQALEVPKQQITKLVQEAITQGGTTPDVVFMTGGSARSPVLRQAVAEVLPNVPLVSGNDFGSVTAGLARWAKVCFS</sequence>
<dbReference type="EMBL" id="CP071503">
    <property type="protein sequence ID" value="QSX34149.1"/>
    <property type="molecule type" value="Genomic_DNA"/>
</dbReference>
<keyword evidence="5" id="KW-1185">Reference proteome</keyword>
<reference evidence="4 5" key="1">
    <citation type="submission" date="2021-03" db="EMBL/GenBank/DDBJ databases">
        <title>Novel species identification of genus Shewanella.</title>
        <authorList>
            <person name="Liu G."/>
            <person name="Zhang Q."/>
        </authorList>
    </citation>
    <scope>NUCLEOTIDE SEQUENCE [LARGE SCALE GENOMIC DNA]</scope>
    <source>
        <strain evidence="4 5">FJAT-51800</strain>
    </source>
</reference>
<keyword evidence="3" id="KW-0067">ATP-binding</keyword>
<gene>
    <name evidence="4" type="primary">yegD</name>
    <name evidence="4" type="ORF">JYB87_02570</name>
</gene>
<dbReference type="Pfam" id="PF00012">
    <property type="entry name" value="HSP70"/>
    <property type="match status" value="1"/>
</dbReference>
<evidence type="ECO:0000256" key="3">
    <source>
        <dbReference type="ARBA" id="ARBA00022840"/>
    </source>
</evidence>
<dbReference type="InterPro" id="IPR018181">
    <property type="entry name" value="Heat_shock_70_CS"/>
</dbReference>
<dbReference type="InterPro" id="IPR013126">
    <property type="entry name" value="Hsp_70_fam"/>
</dbReference>
<evidence type="ECO:0000256" key="2">
    <source>
        <dbReference type="ARBA" id="ARBA00022741"/>
    </source>
</evidence>
<dbReference type="InterPro" id="IPR043129">
    <property type="entry name" value="ATPase_NBD"/>
</dbReference>
<keyword evidence="2" id="KW-0547">Nucleotide-binding</keyword>
<proteinExistence type="inferred from homology"/>
<dbReference type="Gene3D" id="3.30.420.40">
    <property type="match status" value="2"/>
</dbReference>
<dbReference type="Proteomes" id="UP000662770">
    <property type="component" value="Chromosome"/>
</dbReference>
<comment type="similarity">
    <text evidence="1">Belongs to the heat shock protein 70 family.</text>
</comment>
<dbReference type="PANTHER" id="PTHR19375">
    <property type="entry name" value="HEAT SHOCK PROTEIN 70KDA"/>
    <property type="match status" value="1"/>
</dbReference>
<dbReference type="NCBIfam" id="NF008673">
    <property type="entry name" value="PRK11678.1"/>
    <property type="match status" value="1"/>
</dbReference>
<protein>
    <submittedName>
        <fullName evidence="4">Molecular chaperone</fullName>
    </submittedName>
</protein>
<accession>A0ABX7QRX4</accession>
<evidence type="ECO:0000313" key="5">
    <source>
        <dbReference type="Proteomes" id="UP000662770"/>
    </source>
</evidence>
<name>A0ABX7QRX4_9GAMM</name>
<dbReference type="Gene3D" id="3.90.640.10">
    <property type="entry name" value="Actin, Chain A, domain 4"/>
    <property type="match status" value="1"/>
</dbReference>
<dbReference type="CDD" id="cd10231">
    <property type="entry name" value="ASKHA_NBD_HSP70_YegD-like"/>
    <property type="match status" value="1"/>
</dbReference>